<proteinExistence type="predicted"/>
<evidence type="ECO:0008006" key="4">
    <source>
        <dbReference type="Google" id="ProtNLM"/>
    </source>
</evidence>
<gene>
    <name evidence="2" type="ORF">US68_C0001G0026</name>
</gene>
<organism evidence="2 3">
    <name type="scientific">Candidatus Shapirobacteria bacterium GW2011_GWE1_38_10</name>
    <dbReference type="NCBI Taxonomy" id="1618488"/>
    <lineage>
        <taxon>Bacteria</taxon>
        <taxon>Candidatus Shapironibacteriota</taxon>
    </lineage>
</organism>
<reference evidence="2 3" key="1">
    <citation type="journal article" date="2015" name="Nature">
        <title>rRNA introns, odd ribosomes, and small enigmatic genomes across a large radiation of phyla.</title>
        <authorList>
            <person name="Brown C.T."/>
            <person name="Hug L.A."/>
            <person name="Thomas B.C."/>
            <person name="Sharon I."/>
            <person name="Castelle C.J."/>
            <person name="Singh A."/>
            <person name="Wilkins M.J."/>
            <person name="Williams K.H."/>
            <person name="Banfield J.F."/>
        </authorList>
    </citation>
    <scope>NUCLEOTIDE SEQUENCE [LARGE SCALE GENOMIC DNA]</scope>
</reference>
<feature type="transmembrane region" description="Helical" evidence="1">
    <location>
        <begin position="408"/>
        <end position="432"/>
    </location>
</feature>
<comment type="caution">
    <text evidence="2">The sequence shown here is derived from an EMBL/GenBank/DDBJ whole genome shotgun (WGS) entry which is preliminary data.</text>
</comment>
<keyword evidence="1" id="KW-1133">Transmembrane helix</keyword>
<feature type="transmembrane region" description="Helical" evidence="1">
    <location>
        <begin position="305"/>
        <end position="325"/>
    </location>
</feature>
<dbReference type="Proteomes" id="UP000034231">
    <property type="component" value="Unassembled WGS sequence"/>
</dbReference>
<evidence type="ECO:0000256" key="1">
    <source>
        <dbReference type="SAM" id="Phobius"/>
    </source>
</evidence>
<feature type="transmembrane region" description="Helical" evidence="1">
    <location>
        <begin position="122"/>
        <end position="142"/>
    </location>
</feature>
<name>A0A0G0I8G6_9BACT</name>
<feature type="transmembrane region" description="Helical" evidence="1">
    <location>
        <begin position="337"/>
        <end position="356"/>
    </location>
</feature>
<feature type="transmembrane region" description="Helical" evidence="1">
    <location>
        <begin position="12"/>
        <end position="29"/>
    </location>
</feature>
<dbReference type="EMBL" id="LBTX01000001">
    <property type="protein sequence ID" value="KKQ50827.1"/>
    <property type="molecule type" value="Genomic_DNA"/>
</dbReference>
<keyword evidence="1" id="KW-0812">Transmembrane</keyword>
<feature type="transmembrane region" description="Helical" evidence="1">
    <location>
        <begin position="376"/>
        <end position="396"/>
    </location>
</feature>
<feature type="transmembrane region" description="Helical" evidence="1">
    <location>
        <begin position="849"/>
        <end position="870"/>
    </location>
</feature>
<evidence type="ECO:0000313" key="2">
    <source>
        <dbReference type="EMBL" id="KKQ50827.1"/>
    </source>
</evidence>
<sequence>MAPFLWIKRHLFESFLVIILCLLCLNNYTPGTFLTGWDNLMPELNIWLNLKRSLFAVWQQYQGLGLVGGMAHATDLIRQLIILPFTLFLPTSLIRYLWHFAMLFLGTFGIFHLLIKNKFSSLISFVSALFYLLNFGSVQYFWVAFEPFSTFWGFFPWLIFYLFKYLHSPISPNLKKLILINLLAIPSFYVQTIFVVYLICVFLIFVSHFVVHRKTSSLKSYSLFLFLLFLINSFWLFPQLYFLKNNLQNPTAGIGNFMSNDETFARNQSRGNLSDFLLLRGYYYDFSSNGQRLMAPWTTHFSNQYLLICGYFISFFIILGLIYLLSRPKKLNLFSTSLLLFFLLSCVALLSNLGPFKEFNSLLRTLPLINQIFRSPWTKFLVPASFTFSLLLAFGLRSLINFLRQIKYSLITSNLSSFLVFLSLFFFSFPAFKGNYFSPDIRQKIPSEYFEIFNFFNTQNHTGRIANLPQGSFWGWTNYKWGVSGSGFLWYALQNPILDRAFDAWNLENEQYYWELSHAIQSKNPILLENIFSKYSIQYIIFDNNIYYPDDKIYAKLSRPTKELLDSIPSLKLIKKTKNIFVYQTSSPTRIYLTSDLPSASKFNFALIDQNYQLLGDYVTDKNYPSTFQNLFTNRLQSELPFSPSSFSLINNDPANKNSTHSDISQPTFAYNFPNASLSQNYLVKITSRHYSGLPLKISAVSENSQNKYFQTLLPIFPNPATSWFFIPARQSDNFDYGLNFIFDNTSFSTSNLNYIDQITLYPFPLNQKDSYPPLSRQYLYPISNIFYYKAYPTSPASSLILPQSYDSSWIAVNFNHYKINILDHYQVNNWANGWNLENIQNDNIYILFWPQLLEFFGFIFLLYPLFLLLKPQNQPPRNP</sequence>
<feature type="transmembrane region" description="Helical" evidence="1">
    <location>
        <begin position="195"/>
        <end position="211"/>
    </location>
</feature>
<feature type="transmembrane region" description="Helical" evidence="1">
    <location>
        <begin position="223"/>
        <end position="242"/>
    </location>
</feature>
<keyword evidence="1" id="KW-0472">Membrane</keyword>
<evidence type="ECO:0000313" key="3">
    <source>
        <dbReference type="Proteomes" id="UP000034231"/>
    </source>
</evidence>
<accession>A0A0G0I8G6</accession>
<dbReference type="AlphaFoldDB" id="A0A0G0I8G6"/>
<protein>
    <recommendedName>
        <fullName evidence="4">Membrane protein 6-pyruvoyl-tetrahydropterin synthase-related domain-containing protein</fullName>
    </recommendedName>
</protein>
<feature type="transmembrane region" description="Helical" evidence="1">
    <location>
        <begin position="96"/>
        <end position="115"/>
    </location>
</feature>